<keyword evidence="2" id="KW-0732">Signal</keyword>
<proteinExistence type="predicted"/>
<keyword evidence="4" id="KW-1185">Reference proteome</keyword>
<feature type="chain" id="PRO_5040384870" evidence="2">
    <location>
        <begin position="20"/>
        <end position="139"/>
    </location>
</feature>
<name>A0A9N9LNQ3_9HELO</name>
<sequence>MLFPSVFFAVTVLSILVAGIPVPSAGTGALSTRGLRTLFGSRRGKTGIFRTRKYGEKVNWIKGTPIANGAPGNPHVEPLRKSNLPKNPKKNDIWIQGKPIPKGQPGNPHWSPLRPQNPPKVPYKKNIEKQGKPVPRPEE</sequence>
<accession>A0A9N9LNQ3</accession>
<feature type="compositionally biased region" description="Basic and acidic residues" evidence="1">
    <location>
        <begin position="125"/>
        <end position="139"/>
    </location>
</feature>
<feature type="signal peptide" evidence="2">
    <location>
        <begin position="1"/>
        <end position="19"/>
    </location>
</feature>
<evidence type="ECO:0000313" key="3">
    <source>
        <dbReference type="EMBL" id="CAG8977633.1"/>
    </source>
</evidence>
<dbReference type="Proteomes" id="UP000701801">
    <property type="component" value="Unassembled WGS sequence"/>
</dbReference>
<comment type="caution">
    <text evidence="3">The sequence shown here is derived from an EMBL/GenBank/DDBJ whole genome shotgun (WGS) entry which is preliminary data.</text>
</comment>
<evidence type="ECO:0000256" key="2">
    <source>
        <dbReference type="SAM" id="SignalP"/>
    </source>
</evidence>
<protein>
    <submittedName>
        <fullName evidence="3">Uncharacterized protein</fullName>
    </submittedName>
</protein>
<evidence type="ECO:0000256" key="1">
    <source>
        <dbReference type="SAM" id="MobiDB-lite"/>
    </source>
</evidence>
<dbReference type="EMBL" id="CAJVRM010000228">
    <property type="protein sequence ID" value="CAG8977633.1"/>
    <property type="molecule type" value="Genomic_DNA"/>
</dbReference>
<gene>
    <name evidence="3" type="ORF">HYALB_00006583</name>
</gene>
<organism evidence="3 4">
    <name type="scientific">Hymenoscyphus albidus</name>
    <dbReference type="NCBI Taxonomy" id="595503"/>
    <lineage>
        <taxon>Eukaryota</taxon>
        <taxon>Fungi</taxon>
        <taxon>Dikarya</taxon>
        <taxon>Ascomycota</taxon>
        <taxon>Pezizomycotina</taxon>
        <taxon>Leotiomycetes</taxon>
        <taxon>Helotiales</taxon>
        <taxon>Helotiaceae</taxon>
        <taxon>Hymenoscyphus</taxon>
    </lineage>
</organism>
<evidence type="ECO:0000313" key="4">
    <source>
        <dbReference type="Proteomes" id="UP000701801"/>
    </source>
</evidence>
<feature type="region of interest" description="Disordered" evidence="1">
    <location>
        <begin position="65"/>
        <end position="139"/>
    </location>
</feature>
<dbReference type="OrthoDB" id="10397175at2759"/>
<reference evidence="3" key="1">
    <citation type="submission" date="2021-07" db="EMBL/GenBank/DDBJ databases">
        <authorList>
            <person name="Durling M."/>
        </authorList>
    </citation>
    <scope>NUCLEOTIDE SEQUENCE</scope>
</reference>
<dbReference type="AlphaFoldDB" id="A0A9N9LNQ3"/>